<protein>
    <submittedName>
        <fullName evidence="1">Uncharacterized protein</fullName>
    </submittedName>
</protein>
<reference evidence="1" key="1">
    <citation type="journal article" date="2022" name="Front. Genet.">
        <title>Chromosome-Scale Assembly of the Dendrobium nobile Genome Provides Insights Into the Molecular Mechanism of the Biosynthesis of the Medicinal Active Ingredient of Dendrobium.</title>
        <authorList>
            <person name="Xu Q."/>
            <person name="Niu S.-C."/>
            <person name="Li K.-L."/>
            <person name="Zheng P.-J."/>
            <person name="Zhang X.-J."/>
            <person name="Jia Y."/>
            <person name="Liu Y."/>
            <person name="Niu Y.-X."/>
            <person name="Yu L.-H."/>
            <person name="Chen D.-F."/>
            <person name="Zhang G.-Q."/>
        </authorList>
    </citation>
    <scope>NUCLEOTIDE SEQUENCE</scope>
    <source>
        <tissue evidence="1">Leaf</tissue>
    </source>
</reference>
<name>A0A8T3A8R2_DENNO</name>
<dbReference type="SMR" id="A0A8T3A8R2"/>
<gene>
    <name evidence="1" type="ORF">KFK09_027202</name>
</gene>
<dbReference type="EMBL" id="JAGYWB010000018">
    <property type="protein sequence ID" value="KAI0492926.1"/>
    <property type="molecule type" value="Genomic_DNA"/>
</dbReference>
<organism evidence="1 2">
    <name type="scientific">Dendrobium nobile</name>
    <name type="common">Orchid</name>
    <dbReference type="NCBI Taxonomy" id="94219"/>
    <lineage>
        <taxon>Eukaryota</taxon>
        <taxon>Viridiplantae</taxon>
        <taxon>Streptophyta</taxon>
        <taxon>Embryophyta</taxon>
        <taxon>Tracheophyta</taxon>
        <taxon>Spermatophyta</taxon>
        <taxon>Magnoliopsida</taxon>
        <taxon>Liliopsida</taxon>
        <taxon>Asparagales</taxon>
        <taxon>Orchidaceae</taxon>
        <taxon>Epidendroideae</taxon>
        <taxon>Malaxideae</taxon>
        <taxon>Dendrobiinae</taxon>
        <taxon>Dendrobium</taxon>
    </lineage>
</organism>
<dbReference type="Proteomes" id="UP000829196">
    <property type="component" value="Unassembled WGS sequence"/>
</dbReference>
<proteinExistence type="predicted"/>
<comment type="caution">
    <text evidence="1">The sequence shown here is derived from an EMBL/GenBank/DDBJ whole genome shotgun (WGS) entry which is preliminary data.</text>
</comment>
<dbReference type="AlphaFoldDB" id="A0A8T3A8R2"/>
<evidence type="ECO:0000313" key="2">
    <source>
        <dbReference type="Proteomes" id="UP000829196"/>
    </source>
</evidence>
<sequence>MSYKRINRWHQLLINRYIPYLMLAQRIHLKLLHLLDLEKSDVTKNLGKSNVGDDPE</sequence>
<evidence type="ECO:0000313" key="1">
    <source>
        <dbReference type="EMBL" id="KAI0492926.1"/>
    </source>
</evidence>
<keyword evidence="2" id="KW-1185">Reference proteome</keyword>
<accession>A0A8T3A8R2</accession>